<keyword evidence="2" id="KW-0808">Transferase</keyword>
<dbReference type="Proteomes" id="UP001165296">
    <property type="component" value="Unassembled WGS sequence"/>
</dbReference>
<keyword evidence="2" id="KW-0489">Methyltransferase</keyword>
<name>A0ABS8ASM2_9BACT</name>
<evidence type="ECO:0000259" key="1">
    <source>
        <dbReference type="Pfam" id="PF13649"/>
    </source>
</evidence>
<sequence>MSTRFNNVRYYFYSFIYDLALQWFYRPLVRRLIGAVNAQAGQRVLEIGVGTGITIPFYTGHKHVTGIDCSLPMLNLARKKAAQHPAVRIALHHAAAEDYSTAAGFEQVVFCNSLSVIDEPAQVLGAYYTGLPPGGSLYILNHFTAEHGPLRQLDKLLTPVGKTLGFRSFFPLLPLLSPEMRPGLTVLAGGYWRIVRITKPLIAA</sequence>
<keyword evidence="3" id="KW-1185">Reference proteome</keyword>
<organism evidence="2 3">
    <name type="scientific">Hymenobacter lucidus</name>
    <dbReference type="NCBI Taxonomy" id="2880930"/>
    <lineage>
        <taxon>Bacteria</taxon>
        <taxon>Pseudomonadati</taxon>
        <taxon>Bacteroidota</taxon>
        <taxon>Cytophagia</taxon>
        <taxon>Cytophagales</taxon>
        <taxon>Hymenobacteraceae</taxon>
        <taxon>Hymenobacter</taxon>
    </lineage>
</organism>
<dbReference type="InterPro" id="IPR029063">
    <property type="entry name" value="SAM-dependent_MTases_sf"/>
</dbReference>
<evidence type="ECO:0000313" key="3">
    <source>
        <dbReference type="Proteomes" id="UP001165296"/>
    </source>
</evidence>
<dbReference type="InterPro" id="IPR052356">
    <property type="entry name" value="Thiol_S-MT"/>
</dbReference>
<reference evidence="2" key="1">
    <citation type="submission" date="2021-10" db="EMBL/GenBank/DDBJ databases">
        <authorList>
            <person name="Dean J.D."/>
            <person name="Kim M.K."/>
            <person name="Newey C.N."/>
            <person name="Stoker T.S."/>
            <person name="Thompson D.W."/>
            <person name="Grose J.H."/>
        </authorList>
    </citation>
    <scope>NUCLEOTIDE SEQUENCE</scope>
    <source>
        <strain evidence="2">BT178</strain>
    </source>
</reference>
<dbReference type="PANTHER" id="PTHR45036">
    <property type="entry name" value="METHYLTRANSFERASE LIKE 7B"/>
    <property type="match status" value="1"/>
</dbReference>
<evidence type="ECO:0000313" key="2">
    <source>
        <dbReference type="EMBL" id="MCB2408032.1"/>
    </source>
</evidence>
<dbReference type="InterPro" id="IPR041698">
    <property type="entry name" value="Methyltransf_25"/>
</dbReference>
<dbReference type="GO" id="GO:0008168">
    <property type="term" value="F:methyltransferase activity"/>
    <property type="evidence" value="ECO:0007669"/>
    <property type="project" value="UniProtKB-KW"/>
</dbReference>
<gene>
    <name evidence="2" type="ORF">LGH74_08590</name>
</gene>
<dbReference type="Pfam" id="PF13649">
    <property type="entry name" value="Methyltransf_25"/>
    <property type="match status" value="1"/>
</dbReference>
<dbReference type="Gene3D" id="3.40.50.150">
    <property type="entry name" value="Vaccinia Virus protein VP39"/>
    <property type="match status" value="1"/>
</dbReference>
<proteinExistence type="predicted"/>
<dbReference type="SUPFAM" id="SSF53335">
    <property type="entry name" value="S-adenosyl-L-methionine-dependent methyltransferases"/>
    <property type="match status" value="1"/>
</dbReference>
<dbReference type="EMBL" id="JAJADR010000002">
    <property type="protein sequence ID" value="MCB2408032.1"/>
    <property type="molecule type" value="Genomic_DNA"/>
</dbReference>
<comment type="caution">
    <text evidence="2">The sequence shown here is derived from an EMBL/GenBank/DDBJ whole genome shotgun (WGS) entry which is preliminary data.</text>
</comment>
<feature type="domain" description="Methyltransferase" evidence="1">
    <location>
        <begin position="44"/>
        <end position="135"/>
    </location>
</feature>
<dbReference type="CDD" id="cd02440">
    <property type="entry name" value="AdoMet_MTases"/>
    <property type="match status" value="1"/>
</dbReference>
<dbReference type="GO" id="GO:0032259">
    <property type="term" value="P:methylation"/>
    <property type="evidence" value="ECO:0007669"/>
    <property type="project" value="UniProtKB-KW"/>
</dbReference>
<dbReference type="PANTHER" id="PTHR45036:SF1">
    <property type="entry name" value="METHYLTRANSFERASE LIKE 7A"/>
    <property type="match status" value="1"/>
</dbReference>
<dbReference type="RefSeq" id="WP_226174596.1">
    <property type="nucleotide sequence ID" value="NZ_JAJADR010000002.1"/>
</dbReference>
<accession>A0ABS8ASM2</accession>
<protein>
    <submittedName>
        <fullName evidence="2">Class I SAM-dependent methyltransferase</fullName>
    </submittedName>
</protein>